<keyword evidence="15" id="KW-0732">Signal</keyword>
<keyword evidence="11" id="KW-0067">ATP-binding</keyword>
<name>A0ABT3Q0X0_9BACT</name>
<reference evidence="17 18" key="1">
    <citation type="submission" date="2021-11" db="EMBL/GenBank/DDBJ databases">
        <title>Aliifidinibius sp. nov., a new bacterium isolated from saline soil.</title>
        <authorList>
            <person name="Galisteo C."/>
            <person name="De La Haba R."/>
            <person name="Sanchez-Porro C."/>
            <person name="Ventosa A."/>
        </authorList>
    </citation>
    <scope>NUCLEOTIDE SEQUENCE [LARGE SCALE GENOMIC DNA]</scope>
    <source>
        <strain evidence="17 18">KACC 190600</strain>
    </source>
</reference>
<evidence type="ECO:0000256" key="7">
    <source>
        <dbReference type="ARBA" id="ARBA00022679"/>
    </source>
</evidence>
<dbReference type="InterPro" id="IPR002192">
    <property type="entry name" value="PPDK_AMP/ATP-bd"/>
</dbReference>
<dbReference type="InterPro" id="IPR000595">
    <property type="entry name" value="cNMP-bd_dom"/>
</dbReference>
<evidence type="ECO:0000256" key="1">
    <source>
        <dbReference type="ARBA" id="ARBA00001946"/>
    </source>
</evidence>
<keyword evidence="7" id="KW-0808">Transferase</keyword>
<evidence type="ECO:0000259" key="16">
    <source>
        <dbReference type="PROSITE" id="PS50042"/>
    </source>
</evidence>
<evidence type="ECO:0000256" key="9">
    <source>
        <dbReference type="ARBA" id="ARBA00022741"/>
    </source>
</evidence>
<evidence type="ECO:0000256" key="15">
    <source>
        <dbReference type="SAM" id="SignalP"/>
    </source>
</evidence>
<evidence type="ECO:0000256" key="13">
    <source>
        <dbReference type="ARBA" id="ARBA00033470"/>
    </source>
</evidence>
<evidence type="ECO:0000256" key="2">
    <source>
        <dbReference type="ARBA" id="ARBA00002988"/>
    </source>
</evidence>
<evidence type="ECO:0000256" key="12">
    <source>
        <dbReference type="ARBA" id="ARBA00022842"/>
    </source>
</evidence>
<evidence type="ECO:0000256" key="5">
    <source>
        <dbReference type="ARBA" id="ARBA00011996"/>
    </source>
</evidence>
<keyword evidence="18" id="KW-1185">Reference proteome</keyword>
<keyword evidence="9" id="KW-0547">Nucleotide-binding</keyword>
<dbReference type="PROSITE" id="PS50042">
    <property type="entry name" value="CNMP_BINDING_3"/>
    <property type="match status" value="1"/>
</dbReference>
<comment type="pathway">
    <text evidence="3">Carbohydrate biosynthesis; gluconeogenesis.</text>
</comment>
<protein>
    <recommendedName>
        <fullName evidence="6">Phosphoenolpyruvate synthase</fullName>
        <ecNumber evidence="5">2.7.9.2</ecNumber>
    </recommendedName>
    <alternativeName>
        <fullName evidence="13">Pyruvate, water dikinase</fullName>
    </alternativeName>
</protein>
<evidence type="ECO:0000256" key="10">
    <source>
        <dbReference type="ARBA" id="ARBA00022777"/>
    </source>
</evidence>
<sequence length="970" mass="109542">MMTITLKRALLFFLVFFLSSQLHAQKVENGSIQERIEAYKQDVRGPYKDLRWFCPDGSVVPPKERCPERGGKQRARYKDEVVALQKSNHIFLGQILATTDHQSFWDSGHNHSRLKQYQLEKYLRSIDNGWILRKAQYYRGAIQAEDEQAWGREFFTWLLSDDERIQQHYFLIRQALKDLPHKGDSNVAQQMRSQSQVISDQYPAFMDLRVKIHGQPESSDIQDVISFKQKHADKLSAKLKAQFDELISTMREFFQPVDVNLLRKEVALLSPSQLKASLSSQIDKLEQLTSPRPRITTASSMAFEIREGLLEEKKVSARIALLDLSNKLEELVYKEATSWQPKNLENLLHKTYYLGRTAAAAGYIELWEWRQVSDHVAPPAAETITVNNLSNYLQTLRSQVEWGTGTVKATYNEVVSLFSGFEPLATGFIDDRIRSSVLLPLGESVGRLGDFIAQQTGLNNSMMGIANQGHIRGLNPGFAFGELVVVEGNPDDLEVAPDKIYLFERPPADMKPVAGIATVSEGNLVSHVQLLARNLGIPNAVISNTNLEELKSHAGKMVFYAVSNRGTVVMKPAEKMTEEERALFTITARNEERIRVPIDSIRLDQTSILNLRDINARDSGKLSGPKAANLGQLKQMFPDKVVEGLVVPFGIFRQHLEQEMPGRNVSYWQFLNNTYATAEQMRSRGEPAPEIEKYQLNQLEVLREAIKKIELLPHFRKELEEKFQSILGQPMGELPVFIRSDTNMEDLKEFTGAGLNLTVFNAVDKQKIIQGIKDVWASPYTERSYKWRQQYLLNPENVYPSLLIIPSVDVDYSGVLITKGIGTGNNDEITLAFSRGAGGAVDGQVAESYLLKSSGEAVLLSPAREPYYNRLPLTGGTARQAATFEQPILNEQNIRDIRAFSDSIKKIMPNTPGIESEGPYDVELGFKDNKLWLFQIRPFVENKRAQGSAYLESITPDIPGNKQIKLSTSL</sequence>
<feature type="chain" id="PRO_5047255088" description="Phosphoenolpyruvate synthase" evidence="15">
    <location>
        <begin position="25"/>
        <end position="970"/>
    </location>
</feature>
<dbReference type="SUPFAM" id="SSF56059">
    <property type="entry name" value="Glutathione synthetase ATP-binding domain-like"/>
    <property type="match status" value="1"/>
</dbReference>
<dbReference type="Gene3D" id="3.30.470.20">
    <property type="entry name" value="ATP-grasp fold, B domain"/>
    <property type="match status" value="1"/>
</dbReference>
<comment type="cofactor">
    <cofactor evidence="1">
        <name>Mg(2+)</name>
        <dbReference type="ChEBI" id="CHEBI:18420"/>
    </cofactor>
</comment>
<dbReference type="Pfam" id="PF01326">
    <property type="entry name" value="PPDK_N"/>
    <property type="match status" value="1"/>
</dbReference>
<evidence type="ECO:0000256" key="11">
    <source>
        <dbReference type="ARBA" id="ARBA00022840"/>
    </source>
</evidence>
<dbReference type="RefSeq" id="WP_265790685.1">
    <property type="nucleotide sequence ID" value="NZ_BAABRS010000003.1"/>
</dbReference>
<keyword evidence="10" id="KW-0418">Kinase</keyword>
<dbReference type="InterPro" id="IPR006319">
    <property type="entry name" value="PEP_synth"/>
</dbReference>
<evidence type="ECO:0000313" key="18">
    <source>
        <dbReference type="Proteomes" id="UP001207337"/>
    </source>
</evidence>
<comment type="function">
    <text evidence="2">Catalyzes the phosphorylation of pyruvate to phosphoenolpyruvate.</text>
</comment>
<dbReference type="PANTHER" id="PTHR43030:SF1">
    <property type="entry name" value="PHOSPHOENOLPYRUVATE SYNTHASE"/>
    <property type="match status" value="1"/>
</dbReference>
<evidence type="ECO:0000256" key="8">
    <source>
        <dbReference type="ARBA" id="ARBA00022723"/>
    </source>
</evidence>
<gene>
    <name evidence="17" type="ORF">LQ318_12720</name>
</gene>
<keyword evidence="8" id="KW-0479">Metal-binding</keyword>
<feature type="signal peptide" evidence="15">
    <location>
        <begin position="1"/>
        <end position="24"/>
    </location>
</feature>
<evidence type="ECO:0000256" key="14">
    <source>
        <dbReference type="ARBA" id="ARBA00047700"/>
    </source>
</evidence>
<dbReference type="InterPro" id="IPR013815">
    <property type="entry name" value="ATP_grasp_subdomain_1"/>
</dbReference>
<dbReference type="EC" id="2.7.9.2" evidence="5"/>
<evidence type="ECO:0000256" key="4">
    <source>
        <dbReference type="ARBA" id="ARBA00007837"/>
    </source>
</evidence>
<organism evidence="17 18">
    <name type="scientific">Fodinibius salicampi</name>
    <dbReference type="NCBI Taxonomy" id="1920655"/>
    <lineage>
        <taxon>Bacteria</taxon>
        <taxon>Pseudomonadati</taxon>
        <taxon>Balneolota</taxon>
        <taxon>Balneolia</taxon>
        <taxon>Balneolales</taxon>
        <taxon>Balneolaceae</taxon>
        <taxon>Fodinibius</taxon>
    </lineage>
</organism>
<comment type="caution">
    <text evidence="17">The sequence shown here is derived from an EMBL/GenBank/DDBJ whole genome shotgun (WGS) entry which is preliminary data.</text>
</comment>
<feature type="domain" description="Cyclic nucleotide-binding" evidence="16">
    <location>
        <begin position="417"/>
        <end position="490"/>
    </location>
</feature>
<dbReference type="Gene3D" id="3.30.1490.20">
    <property type="entry name" value="ATP-grasp fold, A domain"/>
    <property type="match status" value="1"/>
</dbReference>
<keyword evidence="12" id="KW-0460">Magnesium</keyword>
<evidence type="ECO:0000313" key="17">
    <source>
        <dbReference type="EMBL" id="MCW9713767.1"/>
    </source>
</evidence>
<evidence type="ECO:0000256" key="3">
    <source>
        <dbReference type="ARBA" id="ARBA00004742"/>
    </source>
</evidence>
<dbReference type="Proteomes" id="UP001207337">
    <property type="component" value="Unassembled WGS sequence"/>
</dbReference>
<dbReference type="EMBL" id="JAJNDC010000003">
    <property type="protein sequence ID" value="MCW9713767.1"/>
    <property type="molecule type" value="Genomic_DNA"/>
</dbReference>
<evidence type="ECO:0000256" key="6">
    <source>
        <dbReference type="ARBA" id="ARBA00021623"/>
    </source>
</evidence>
<comment type="catalytic activity">
    <reaction evidence="14">
        <text>pyruvate + ATP + H2O = phosphoenolpyruvate + AMP + phosphate + 2 H(+)</text>
        <dbReference type="Rhea" id="RHEA:11364"/>
        <dbReference type="ChEBI" id="CHEBI:15361"/>
        <dbReference type="ChEBI" id="CHEBI:15377"/>
        <dbReference type="ChEBI" id="CHEBI:15378"/>
        <dbReference type="ChEBI" id="CHEBI:30616"/>
        <dbReference type="ChEBI" id="CHEBI:43474"/>
        <dbReference type="ChEBI" id="CHEBI:58702"/>
        <dbReference type="ChEBI" id="CHEBI:456215"/>
        <dbReference type="EC" id="2.7.9.2"/>
    </reaction>
</comment>
<dbReference type="PANTHER" id="PTHR43030">
    <property type="entry name" value="PHOSPHOENOLPYRUVATE SYNTHASE"/>
    <property type="match status" value="1"/>
</dbReference>
<comment type="similarity">
    <text evidence="4">Belongs to the PEP-utilizing enzyme family.</text>
</comment>
<proteinExistence type="inferred from homology"/>
<accession>A0ABT3Q0X0</accession>